<dbReference type="AlphaFoldDB" id="A0A0F9SG98"/>
<organism evidence="1">
    <name type="scientific">marine sediment metagenome</name>
    <dbReference type="NCBI Taxonomy" id="412755"/>
    <lineage>
        <taxon>unclassified sequences</taxon>
        <taxon>metagenomes</taxon>
        <taxon>ecological metagenomes</taxon>
    </lineage>
</organism>
<reference evidence="1" key="1">
    <citation type="journal article" date="2015" name="Nature">
        <title>Complex archaea that bridge the gap between prokaryotes and eukaryotes.</title>
        <authorList>
            <person name="Spang A."/>
            <person name="Saw J.H."/>
            <person name="Jorgensen S.L."/>
            <person name="Zaremba-Niedzwiedzka K."/>
            <person name="Martijn J."/>
            <person name="Lind A.E."/>
            <person name="van Eijk R."/>
            <person name="Schleper C."/>
            <person name="Guy L."/>
            <person name="Ettema T.J."/>
        </authorList>
    </citation>
    <scope>NUCLEOTIDE SEQUENCE</scope>
</reference>
<dbReference type="EMBL" id="LAZR01000511">
    <property type="protein sequence ID" value="KKN66084.1"/>
    <property type="molecule type" value="Genomic_DNA"/>
</dbReference>
<comment type="caution">
    <text evidence="1">The sequence shown here is derived from an EMBL/GenBank/DDBJ whole genome shotgun (WGS) entry which is preliminary data.</text>
</comment>
<accession>A0A0F9SG98</accession>
<proteinExistence type="predicted"/>
<sequence length="68" mass="7380">MAALRVGVRETGSIPDRLLWLWCNGSTTGRDPVGVDSTSIGHLILSRNMLLRKSVSHPSTNTGYPFIA</sequence>
<protein>
    <submittedName>
        <fullName evidence="1">Uncharacterized protein</fullName>
    </submittedName>
</protein>
<evidence type="ECO:0000313" key="1">
    <source>
        <dbReference type="EMBL" id="KKN66084.1"/>
    </source>
</evidence>
<name>A0A0F9SG98_9ZZZZ</name>
<gene>
    <name evidence="1" type="ORF">LCGC14_0475620</name>
</gene>